<dbReference type="EMBL" id="JPKZ01002261">
    <property type="protein sequence ID" value="KHN77611.1"/>
    <property type="molecule type" value="Genomic_DNA"/>
</dbReference>
<name>A0A0B2V2E3_TOXCA</name>
<protein>
    <recommendedName>
        <fullName evidence="4">7TM_GPCR_Srx domain-containing protein</fullName>
    </recommendedName>
</protein>
<comment type="caution">
    <text evidence="2">The sequence shown here is derived from an EMBL/GenBank/DDBJ whole genome shotgun (WGS) entry which is preliminary data.</text>
</comment>
<dbReference type="AlphaFoldDB" id="A0A0B2V2E3"/>
<feature type="transmembrane region" description="Helical" evidence="1">
    <location>
        <begin position="44"/>
        <end position="67"/>
    </location>
</feature>
<dbReference type="Proteomes" id="UP000031036">
    <property type="component" value="Unassembled WGS sequence"/>
</dbReference>
<evidence type="ECO:0000313" key="2">
    <source>
        <dbReference type="EMBL" id="KHN77611.1"/>
    </source>
</evidence>
<feature type="transmembrane region" description="Helical" evidence="1">
    <location>
        <begin position="93"/>
        <end position="111"/>
    </location>
</feature>
<dbReference type="OrthoDB" id="5852115at2759"/>
<dbReference type="PANTHER" id="PTHR22718">
    <property type="entry name" value="SERPENTINE RECEPTOR, CLASS X"/>
    <property type="match status" value="1"/>
</dbReference>
<dbReference type="STRING" id="6265.A0A0B2V2E3"/>
<evidence type="ECO:0008006" key="4">
    <source>
        <dbReference type="Google" id="ProtNLM"/>
    </source>
</evidence>
<dbReference type="Gene3D" id="1.20.1070.10">
    <property type="entry name" value="Rhodopsin 7-helix transmembrane proteins"/>
    <property type="match status" value="1"/>
</dbReference>
<sequence length="182" mass="20293">MVGATLSAIADSLPCCGFKLQYEVFSIVPLIPPNMNTTTNYADIFVRLPTNITSTIVIVFCYTSIVFRIERFRKNGSTDISDAHQTIEADYKYAMQFFAIAVTYSFTWISLRTVPLLTTSPPILALRTLIGIINFSTTGIVMLAVNSRVRGRALKMLGLRCCSKSNRTVRLQSHQPGSRTIR</sequence>
<keyword evidence="1" id="KW-0812">Transmembrane</keyword>
<reference evidence="2 3" key="1">
    <citation type="submission" date="2014-11" db="EMBL/GenBank/DDBJ databases">
        <title>Genetic blueprint of the zoonotic pathogen Toxocara canis.</title>
        <authorList>
            <person name="Zhu X.-Q."/>
            <person name="Korhonen P.K."/>
            <person name="Cai H."/>
            <person name="Young N.D."/>
            <person name="Nejsum P."/>
            <person name="von Samson-Himmelstjerna G."/>
            <person name="Boag P.R."/>
            <person name="Tan P."/>
            <person name="Li Q."/>
            <person name="Min J."/>
            <person name="Yang Y."/>
            <person name="Wang X."/>
            <person name="Fang X."/>
            <person name="Hall R.S."/>
            <person name="Hofmann A."/>
            <person name="Sternberg P.W."/>
            <person name="Jex A.R."/>
            <person name="Gasser R.B."/>
        </authorList>
    </citation>
    <scope>NUCLEOTIDE SEQUENCE [LARGE SCALE GENOMIC DNA]</scope>
    <source>
        <strain evidence="2">PN_DK_2014</strain>
    </source>
</reference>
<keyword evidence="1" id="KW-0472">Membrane</keyword>
<feature type="transmembrane region" description="Helical" evidence="1">
    <location>
        <begin position="123"/>
        <end position="145"/>
    </location>
</feature>
<evidence type="ECO:0000256" key="1">
    <source>
        <dbReference type="SAM" id="Phobius"/>
    </source>
</evidence>
<organism evidence="2 3">
    <name type="scientific">Toxocara canis</name>
    <name type="common">Canine roundworm</name>
    <dbReference type="NCBI Taxonomy" id="6265"/>
    <lineage>
        <taxon>Eukaryota</taxon>
        <taxon>Metazoa</taxon>
        <taxon>Ecdysozoa</taxon>
        <taxon>Nematoda</taxon>
        <taxon>Chromadorea</taxon>
        <taxon>Rhabditida</taxon>
        <taxon>Spirurina</taxon>
        <taxon>Ascaridomorpha</taxon>
        <taxon>Ascaridoidea</taxon>
        <taxon>Toxocaridae</taxon>
        <taxon>Toxocara</taxon>
    </lineage>
</organism>
<keyword evidence="1" id="KW-1133">Transmembrane helix</keyword>
<dbReference type="OMA" id="WIFFRIF"/>
<accession>A0A0B2V2E3</accession>
<dbReference type="PANTHER" id="PTHR22718:SF11">
    <property type="entry name" value="7TM GPCR SERPENTINE RECEPTOR CLASS X (SRX) DOMAIN-CONTAINING PROTEIN"/>
    <property type="match status" value="1"/>
</dbReference>
<proteinExistence type="predicted"/>
<dbReference type="SUPFAM" id="SSF81321">
    <property type="entry name" value="Family A G protein-coupled receptor-like"/>
    <property type="match status" value="1"/>
</dbReference>
<gene>
    <name evidence="2" type="ORF">Tcan_00255</name>
</gene>
<keyword evidence="3" id="KW-1185">Reference proteome</keyword>
<evidence type="ECO:0000313" key="3">
    <source>
        <dbReference type="Proteomes" id="UP000031036"/>
    </source>
</evidence>